<dbReference type="AlphaFoldDB" id="A0A656HKJ2"/>
<evidence type="ECO:0000256" key="1">
    <source>
        <dbReference type="SAM" id="Phobius"/>
    </source>
</evidence>
<evidence type="ECO:0000313" key="3">
    <source>
        <dbReference type="Proteomes" id="UP000005317"/>
    </source>
</evidence>
<keyword evidence="1" id="KW-1133">Transmembrane helix</keyword>
<proteinExistence type="predicted"/>
<gene>
    <name evidence="2" type="ORF">Thini_4541</name>
</gene>
<feature type="transmembrane region" description="Helical" evidence="1">
    <location>
        <begin position="16"/>
        <end position="37"/>
    </location>
</feature>
<dbReference type="EMBL" id="JH651384">
    <property type="protein sequence ID" value="EIJ37007.1"/>
    <property type="molecule type" value="Genomic_DNA"/>
</dbReference>
<keyword evidence="3" id="KW-1185">Reference proteome</keyword>
<dbReference type="Proteomes" id="UP000005317">
    <property type="component" value="Unassembled WGS sequence"/>
</dbReference>
<reference evidence="3" key="1">
    <citation type="journal article" date="2011" name="Stand. Genomic Sci.">
        <title>Genome sequence of the filamentous, gliding Thiothrix nivea neotype strain (JP2(T)).</title>
        <authorList>
            <person name="Lapidus A."/>
            <person name="Nolan M."/>
            <person name="Lucas S."/>
            <person name="Glavina Del Rio T."/>
            <person name="Tice H."/>
            <person name="Cheng J.F."/>
            <person name="Tapia R."/>
            <person name="Han C."/>
            <person name="Goodwin L."/>
            <person name="Pitluck S."/>
            <person name="Liolios K."/>
            <person name="Pagani I."/>
            <person name="Ivanova N."/>
            <person name="Huntemann M."/>
            <person name="Mavromatis K."/>
            <person name="Mikhailova N."/>
            <person name="Pati A."/>
            <person name="Chen A."/>
            <person name="Palaniappan K."/>
            <person name="Land M."/>
            <person name="Brambilla E.M."/>
            <person name="Rohde M."/>
            <person name="Abt B."/>
            <person name="Verbarg S."/>
            <person name="Goker M."/>
            <person name="Bristow J."/>
            <person name="Eisen J.A."/>
            <person name="Markowitz V."/>
            <person name="Hugenholtz P."/>
            <person name="Kyrpides N.C."/>
            <person name="Klenk H.P."/>
            <person name="Woyke T."/>
        </authorList>
    </citation>
    <scope>NUCLEOTIDE SEQUENCE [LARGE SCALE GENOMIC DNA]</scope>
    <source>
        <strain evidence="3">ATCC 35100 / DSM 5205 / JP2</strain>
    </source>
</reference>
<sequence>MDKYKDDLKKISKKRLHAYLSFFIIFMMFFTFDMLNIKGWPVLIAFFISFIVFGIFLARALLSYCPRCGILFFGIAIQRKSCINCNLSLDDH</sequence>
<accession>A0A656HKJ2</accession>
<name>A0A656HKJ2_THINJ</name>
<keyword evidence="1" id="KW-0472">Membrane</keyword>
<keyword evidence="1" id="KW-0812">Transmembrane</keyword>
<protein>
    <submittedName>
        <fullName evidence="2">Uncharacterized protein</fullName>
    </submittedName>
</protein>
<feature type="transmembrane region" description="Helical" evidence="1">
    <location>
        <begin position="43"/>
        <end position="62"/>
    </location>
</feature>
<evidence type="ECO:0000313" key="2">
    <source>
        <dbReference type="EMBL" id="EIJ37007.1"/>
    </source>
</evidence>
<organism evidence="2 3">
    <name type="scientific">Thiothrix nivea (strain ATCC 35100 / DSM 5205 / JP2)</name>
    <dbReference type="NCBI Taxonomy" id="870187"/>
    <lineage>
        <taxon>Bacteria</taxon>
        <taxon>Pseudomonadati</taxon>
        <taxon>Pseudomonadota</taxon>
        <taxon>Gammaproteobacteria</taxon>
        <taxon>Thiotrichales</taxon>
        <taxon>Thiotrichaceae</taxon>
        <taxon>Thiothrix</taxon>
    </lineage>
</organism>